<dbReference type="Proteomes" id="UP001151582">
    <property type="component" value="Unassembled WGS sequence"/>
</dbReference>
<dbReference type="InterPro" id="IPR052807">
    <property type="entry name" value="Mito_transl_resp_regulator"/>
</dbReference>
<evidence type="ECO:0000259" key="1">
    <source>
        <dbReference type="Pfam" id="PF01926"/>
    </source>
</evidence>
<keyword evidence="3" id="KW-1185">Reference proteome</keyword>
<dbReference type="PANTHER" id="PTHR46406:SF1">
    <property type="entry name" value="NITRIC OXIDE-ASSOCIATED PROTEIN 1"/>
    <property type="match status" value="1"/>
</dbReference>
<dbReference type="GO" id="GO:0005525">
    <property type="term" value="F:GTP binding"/>
    <property type="evidence" value="ECO:0007669"/>
    <property type="project" value="InterPro"/>
</dbReference>
<dbReference type="Pfam" id="PF01926">
    <property type="entry name" value="MMR_HSR1"/>
    <property type="match status" value="1"/>
</dbReference>
<dbReference type="OrthoDB" id="1696305at2759"/>
<dbReference type="AlphaFoldDB" id="A0A9W8B399"/>
<feature type="non-terminal residue" evidence="2">
    <location>
        <position position="1"/>
    </location>
</feature>
<name>A0A9W8B399_9FUNG</name>
<proteinExistence type="predicted"/>
<organism evidence="2 3">
    <name type="scientific">Dimargaris verticillata</name>
    <dbReference type="NCBI Taxonomy" id="2761393"/>
    <lineage>
        <taxon>Eukaryota</taxon>
        <taxon>Fungi</taxon>
        <taxon>Fungi incertae sedis</taxon>
        <taxon>Zoopagomycota</taxon>
        <taxon>Kickxellomycotina</taxon>
        <taxon>Dimargaritomycetes</taxon>
        <taxon>Dimargaritales</taxon>
        <taxon>Dimargaritaceae</taxon>
        <taxon>Dimargaris</taxon>
    </lineage>
</organism>
<comment type="caution">
    <text evidence="2">The sequence shown here is derived from an EMBL/GenBank/DDBJ whole genome shotgun (WGS) entry which is preliminary data.</text>
</comment>
<protein>
    <submittedName>
        <fullName evidence="2">Nitric oxide associated protein 1</fullName>
    </submittedName>
</protein>
<feature type="domain" description="G" evidence="1">
    <location>
        <begin position="284"/>
        <end position="355"/>
    </location>
</feature>
<dbReference type="PANTHER" id="PTHR46406">
    <property type="entry name" value="NITRIC OXIDE-ASSOCIATED PROTEIN 1"/>
    <property type="match status" value="1"/>
</dbReference>
<gene>
    <name evidence="2" type="primary">NOA1</name>
    <name evidence="2" type="ORF">H4R34_004913</name>
</gene>
<sequence length="533" mass="59171">PTPKTRAKTAELPTPEAVVPLTDYCPGCGAAFQCIDPRKPGYLPTVKAREEATTGYQMYRQKMDRSDDQHLSPADYQARYEALDESLRAYFPLPAESTGDASLANPAEYDGPVANDQLLAPEISSDSASSITTPLPESNGPVMRRLICKRCHGMTHYNRVETIWHNDVAKDPEILAFMRNRPKALVLHVIDIYDLPTSLLKGLANYIGSHHDVILVANKVDLLPKDVHWNRVAVYLQRMLVDTGIHNVVAVHLVSARKVHGVRELCQDIAELRQQLKYRHCDLFMVGRANVGKSELVNAMLRISYGGSPHKVTTYPVPGTTSDMLRVPLELFKRVLVGANEADTGILYDTPGIFNNHSLIKYLTPRELKQCLPKSHLKPLTYRVHQGQSLCLGGLGRIDLDGDGPSKVLMTVFSAVPVHITKTDKAVTQCDALAQGNKTVLHPPYLHGTNRAATFPPFRLVERYELTSEHPTMACADVVFAGVGWVAIAGQFQGAQLAVHSPGGRGVSFRLPLLPFEYKYKITKYRSNMRKQR</sequence>
<dbReference type="SUPFAM" id="SSF52540">
    <property type="entry name" value="P-loop containing nucleoside triphosphate hydrolases"/>
    <property type="match status" value="1"/>
</dbReference>
<dbReference type="CDD" id="cd01855">
    <property type="entry name" value="YqeH"/>
    <property type="match status" value="1"/>
</dbReference>
<dbReference type="Gene3D" id="3.40.50.300">
    <property type="entry name" value="P-loop containing nucleotide triphosphate hydrolases"/>
    <property type="match status" value="1"/>
</dbReference>
<evidence type="ECO:0000313" key="2">
    <source>
        <dbReference type="EMBL" id="KAJ1973921.1"/>
    </source>
</evidence>
<dbReference type="InterPro" id="IPR006073">
    <property type="entry name" value="GTP-bd"/>
</dbReference>
<dbReference type="EMBL" id="JANBQB010000733">
    <property type="protein sequence ID" value="KAJ1973921.1"/>
    <property type="molecule type" value="Genomic_DNA"/>
</dbReference>
<evidence type="ECO:0000313" key="3">
    <source>
        <dbReference type="Proteomes" id="UP001151582"/>
    </source>
</evidence>
<dbReference type="InterPro" id="IPR027417">
    <property type="entry name" value="P-loop_NTPase"/>
</dbReference>
<accession>A0A9W8B399</accession>
<reference evidence="2" key="1">
    <citation type="submission" date="2022-07" db="EMBL/GenBank/DDBJ databases">
        <title>Phylogenomic reconstructions and comparative analyses of Kickxellomycotina fungi.</title>
        <authorList>
            <person name="Reynolds N.K."/>
            <person name="Stajich J.E."/>
            <person name="Barry K."/>
            <person name="Grigoriev I.V."/>
            <person name="Crous P."/>
            <person name="Smith M.E."/>
        </authorList>
    </citation>
    <scope>NUCLEOTIDE SEQUENCE</scope>
    <source>
        <strain evidence="2">RSA 567</strain>
    </source>
</reference>